<evidence type="ECO:0000313" key="2">
    <source>
        <dbReference type="EMBL" id="XCN28336.1"/>
    </source>
</evidence>
<sequence>MILKRLATAKSAGRKQFFHEDNLLALIFIIIALTFSLANGQYMFAYFCMGLVVVRVGEIIFETKRNMLDKPFLHYLLGIGIPLQVAWNVFK</sequence>
<accession>A0AAU8KZS8</accession>
<feature type="transmembrane region" description="Helical" evidence="1">
    <location>
        <begin position="73"/>
        <end position="90"/>
    </location>
</feature>
<keyword evidence="1" id="KW-0812">Transmembrane</keyword>
<feature type="transmembrane region" description="Helical" evidence="1">
    <location>
        <begin position="21"/>
        <end position="38"/>
    </location>
</feature>
<keyword evidence="1" id="KW-1133">Transmembrane helix</keyword>
<organism evidence="2">
    <name type="scientific">Pantoea phage Survivor</name>
    <dbReference type="NCBI Taxonomy" id="3232176"/>
    <lineage>
        <taxon>Viruses</taxon>
        <taxon>Duplodnaviria</taxon>
        <taxon>Heunggongvirae</taxon>
        <taxon>Uroviricota</taxon>
        <taxon>Caudoviricetes</taxon>
    </lineage>
</organism>
<proteinExistence type="predicted"/>
<name>A0AAU8KZS8_9CAUD</name>
<dbReference type="EMBL" id="PP885733">
    <property type="protein sequence ID" value="XCN28336.1"/>
    <property type="molecule type" value="Genomic_DNA"/>
</dbReference>
<keyword evidence="1" id="KW-0472">Membrane</keyword>
<reference evidence="2" key="1">
    <citation type="submission" date="2024-06" db="EMBL/GenBank/DDBJ databases">
        <authorList>
            <person name="Gannavaram S."/>
            <person name="Nemani S."/>
            <person name="Datta M."/>
            <person name="Picchiottino A."/>
            <person name="Mereddy A."/>
            <person name="Gannavaram N."/>
            <person name="Honeycutt C."/>
            <person name="Tran D."/>
            <person name="Choi K."/>
            <person name="Srinivasan K."/>
            <person name="Johnson A."/>
        </authorList>
    </citation>
    <scope>NUCLEOTIDE SEQUENCE</scope>
</reference>
<protein>
    <submittedName>
        <fullName evidence="2">Uncharacterized protein</fullName>
    </submittedName>
</protein>
<evidence type="ECO:0000256" key="1">
    <source>
        <dbReference type="SAM" id="Phobius"/>
    </source>
</evidence>